<protein>
    <submittedName>
        <fullName evidence="2">Uncharacterized protein</fullName>
    </submittedName>
</protein>
<name>A0AAU8N4T9_9ACTO</name>
<organism evidence="2">
    <name type="scientific">Actinomyces timonensis</name>
    <dbReference type="NCBI Taxonomy" id="1288391"/>
    <lineage>
        <taxon>Bacteria</taxon>
        <taxon>Bacillati</taxon>
        <taxon>Actinomycetota</taxon>
        <taxon>Actinomycetes</taxon>
        <taxon>Actinomycetales</taxon>
        <taxon>Actinomycetaceae</taxon>
        <taxon>Actinomyces</taxon>
    </lineage>
</organism>
<feature type="region of interest" description="Disordered" evidence="1">
    <location>
        <begin position="113"/>
        <end position="139"/>
    </location>
</feature>
<proteinExistence type="predicted"/>
<gene>
    <name evidence="2" type="ORF">ABXS69_08485</name>
</gene>
<dbReference type="RefSeq" id="WP_366180249.1">
    <property type="nucleotide sequence ID" value="NZ_CP159989.1"/>
</dbReference>
<dbReference type="EMBL" id="CP159989">
    <property type="protein sequence ID" value="XCP81998.1"/>
    <property type="molecule type" value="Genomic_DNA"/>
</dbReference>
<evidence type="ECO:0000313" key="2">
    <source>
        <dbReference type="EMBL" id="XCP81998.1"/>
    </source>
</evidence>
<accession>A0AAU8N4T9</accession>
<evidence type="ECO:0000256" key="1">
    <source>
        <dbReference type="SAM" id="MobiDB-lite"/>
    </source>
</evidence>
<dbReference type="AlphaFoldDB" id="A0AAU8N4T9"/>
<reference evidence="2" key="1">
    <citation type="submission" date="2024-05" db="EMBL/GenBank/DDBJ databases">
        <title>Draft genome assemblies of 36 bacteria isolated from hibernating arctic ground squirrels.</title>
        <authorList>
            <person name="McKee H."/>
            <person name="Mullen L."/>
            <person name="Drown D.M."/>
            <person name="Duddleston K.N."/>
        </authorList>
    </citation>
    <scope>NUCLEOTIDE SEQUENCE</scope>
    <source>
        <strain evidence="2">AR004</strain>
    </source>
</reference>
<sequence length="268" mass="25365">MSNRTTAHVDGCLAALAHRGIGFPVGLEPRMLGEGGGDQSVTVEGVVRRGVEGGIGPVLEGGLGAEGAAQRGAQAHGVGALVDEAGPVGGILDGVGEDEGALVGVVEGVVAEEGGQADGKEGGDGGAEESDGVRGPAGGADVVGRVLGDGALVAGEDEDGQVAALAGLQRALLGDAGEQLAVGNGVPTKPGVVAGRIRLTGLDPATDVGLLTGGGEQRAKAGVAEEAVAAYLALVDLLPLTSGGEADTPTGAAAGAAVEGGSGGDILG</sequence>